<dbReference type="InterPro" id="IPR037045">
    <property type="entry name" value="S8pro/Inhibitor_I9_sf"/>
</dbReference>
<name>A0A1C5GE34_MICEH</name>
<dbReference type="Pfam" id="PF00082">
    <property type="entry name" value="Peptidase_S8"/>
    <property type="match status" value="1"/>
</dbReference>
<organism evidence="11 12">
    <name type="scientific">Micromonospora echinofusca</name>
    <dbReference type="NCBI Taxonomy" id="47858"/>
    <lineage>
        <taxon>Bacteria</taxon>
        <taxon>Bacillati</taxon>
        <taxon>Actinomycetota</taxon>
        <taxon>Actinomycetes</taxon>
        <taxon>Micromonosporales</taxon>
        <taxon>Micromonosporaceae</taxon>
        <taxon>Micromonospora</taxon>
    </lineage>
</organism>
<evidence type="ECO:0000259" key="10">
    <source>
        <dbReference type="Pfam" id="PF05922"/>
    </source>
</evidence>
<evidence type="ECO:0000256" key="5">
    <source>
        <dbReference type="PIRSR" id="PIRSR615500-1"/>
    </source>
</evidence>
<evidence type="ECO:0000313" key="12">
    <source>
        <dbReference type="Proteomes" id="UP000198251"/>
    </source>
</evidence>
<dbReference type="PROSITE" id="PS00137">
    <property type="entry name" value="SUBTILASE_HIS"/>
    <property type="match status" value="1"/>
</dbReference>
<gene>
    <name evidence="11" type="ORF">GA0070610_4440</name>
</gene>
<dbReference type="EMBL" id="LT607733">
    <property type="protein sequence ID" value="SCG18104.1"/>
    <property type="molecule type" value="Genomic_DNA"/>
</dbReference>
<dbReference type="Pfam" id="PF05922">
    <property type="entry name" value="Inhibitor_I9"/>
    <property type="match status" value="1"/>
</dbReference>
<sequence>MAGLALAAVATAATVSGGGAASAAPPDDKKVAGILGAADMGAIKDSYIVVFKDAKATPAQVGANATALTKRYGGTVSRTYTRTIRGFAGRMNEAQAKRLAASPEVAYVEQNRKVSKNDTQLDTPSWGLDRLDQIFAPMNKRYTYPNTASNVRAYVIDSGIRITHQEFGGRASNGYDFIDNDPVANDCDGHGTHVAGTIGGTNYGVAKEVKLVGVRVLDCEGNGTQAGVIAGIEWVTANAVKPAVANMSLGGGGSTAIDAAVEASIASGITYAVAAGNSQDDACSYSPARAASAITVGATDEVDFRASFSNYGPCVDIHAPGHHIPSSVITSDTAIGKYSGTSMASPHVAGAAALLLSANPSWAPTQVRNVIVYGGTRRVVRNTAAYNTSDVMLRIGTTAVPQVTGLRSLTNGKNVSVGAGGTQPLTPTQPMNQMGDSEKFTVIDAGSGYIALASWANGKHVTATAGGTAALYANSSTITDAQRFQVVMNGDGTTSLIAKINGKYVTAPSGGSLPLINNATTIGVAEKFIWASPAAVVVLRATVNGKFVTAAEAGRSPLIANSTTATSDWQKFDMLDMGGDAVAFRSHVNKRFVSAPSGGTQPLIANATAIGTAQSFWLFHWGDGNLLFQSQTNYNLVQAPNNGNSALIANFDPTVADPGASTMFTYEVLKVG</sequence>
<dbReference type="InterPro" id="IPR010259">
    <property type="entry name" value="S8pro/Inhibitor_I9"/>
</dbReference>
<dbReference type="GO" id="GO:0005615">
    <property type="term" value="C:extracellular space"/>
    <property type="evidence" value="ECO:0007669"/>
    <property type="project" value="TreeGrafter"/>
</dbReference>
<evidence type="ECO:0000256" key="8">
    <source>
        <dbReference type="SAM" id="SignalP"/>
    </source>
</evidence>
<dbReference type="PROSITE" id="PS00136">
    <property type="entry name" value="SUBTILASE_ASP"/>
    <property type="match status" value="1"/>
</dbReference>
<dbReference type="Proteomes" id="UP000198251">
    <property type="component" value="Chromosome I"/>
</dbReference>
<protein>
    <submittedName>
        <fullName evidence="11">Peptidase inhibitor I9</fullName>
    </submittedName>
</protein>
<dbReference type="SUPFAM" id="SSF52743">
    <property type="entry name" value="Subtilisin-like"/>
    <property type="match status" value="1"/>
</dbReference>
<dbReference type="PROSITE" id="PS51892">
    <property type="entry name" value="SUBTILASE"/>
    <property type="match status" value="1"/>
</dbReference>
<feature type="signal peptide" evidence="8">
    <location>
        <begin position="1"/>
        <end position="23"/>
    </location>
</feature>
<dbReference type="SUPFAM" id="SSF54897">
    <property type="entry name" value="Protease propeptides/inhibitors"/>
    <property type="match status" value="1"/>
</dbReference>
<dbReference type="PROSITE" id="PS00138">
    <property type="entry name" value="SUBTILASE_SER"/>
    <property type="match status" value="1"/>
</dbReference>
<dbReference type="InterPro" id="IPR008999">
    <property type="entry name" value="Actin-crosslinking"/>
</dbReference>
<evidence type="ECO:0000259" key="9">
    <source>
        <dbReference type="Pfam" id="PF00082"/>
    </source>
</evidence>
<dbReference type="InterPro" id="IPR023827">
    <property type="entry name" value="Peptidase_S8_Asp-AS"/>
</dbReference>
<dbReference type="CDD" id="cd04077">
    <property type="entry name" value="Peptidases_S8_PCSK9_ProteinaseK_like"/>
    <property type="match status" value="1"/>
</dbReference>
<keyword evidence="8" id="KW-0732">Signal</keyword>
<dbReference type="GO" id="GO:0006508">
    <property type="term" value="P:proteolysis"/>
    <property type="evidence" value="ECO:0007669"/>
    <property type="project" value="UniProtKB-KW"/>
</dbReference>
<dbReference type="Gene3D" id="2.80.10.50">
    <property type="match status" value="2"/>
</dbReference>
<keyword evidence="3 6" id="KW-0378">Hydrolase</keyword>
<dbReference type="SUPFAM" id="SSF50405">
    <property type="entry name" value="Actin-crosslinking proteins"/>
    <property type="match status" value="2"/>
</dbReference>
<evidence type="ECO:0000256" key="4">
    <source>
        <dbReference type="ARBA" id="ARBA00022825"/>
    </source>
</evidence>
<dbReference type="CDD" id="cd00257">
    <property type="entry name" value="beta-trefoil_FSCN-like"/>
    <property type="match status" value="3"/>
</dbReference>
<keyword evidence="2 6" id="KW-0645">Protease</keyword>
<dbReference type="InterPro" id="IPR000209">
    <property type="entry name" value="Peptidase_S8/S53_dom"/>
</dbReference>
<dbReference type="PANTHER" id="PTHR43806">
    <property type="entry name" value="PEPTIDASE S8"/>
    <property type="match status" value="1"/>
</dbReference>
<feature type="active site" description="Charge relay system" evidence="5 6">
    <location>
        <position position="157"/>
    </location>
</feature>
<evidence type="ECO:0000256" key="3">
    <source>
        <dbReference type="ARBA" id="ARBA00022801"/>
    </source>
</evidence>
<dbReference type="InterPro" id="IPR023828">
    <property type="entry name" value="Peptidase_S8_Ser-AS"/>
</dbReference>
<dbReference type="InterPro" id="IPR034193">
    <property type="entry name" value="PCSK9_ProteinaseK-like"/>
</dbReference>
<feature type="active site" description="Charge relay system" evidence="5 6">
    <location>
        <position position="342"/>
    </location>
</feature>
<comment type="similarity">
    <text evidence="1 6 7">Belongs to the peptidase S8 family.</text>
</comment>
<dbReference type="AlphaFoldDB" id="A0A1C5GE34"/>
<evidence type="ECO:0000256" key="2">
    <source>
        <dbReference type="ARBA" id="ARBA00022670"/>
    </source>
</evidence>
<dbReference type="InterPro" id="IPR015500">
    <property type="entry name" value="Peptidase_S8_subtilisin-rel"/>
</dbReference>
<dbReference type="PRINTS" id="PR00723">
    <property type="entry name" value="SUBTILISIN"/>
</dbReference>
<keyword evidence="12" id="KW-1185">Reference proteome</keyword>
<feature type="chain" id="PRO_5008716578" evidence="8">
    <location>
        <begin position="24"/>
        <end position="672"/>
    </location>
</feature>
<dbReference type="FunFam" id="3.40.50.200:FF:000014">
    <property type="entry name" value="Proteinase K"/>
    <property type="match status" value="1"/>
</dbReference>
<dbReference type="Gene3D" id="3.30.70.80">
    <property type="entry name" value="Peptidase S8 propeptide/proteinase inhibitor I9"/>
    <property type="match status" value="1"/>
</dbReference>
<evidence type="ECO:0000256" key="1">
    <source>
        <dbReference type="ARBA" id="ARBA00011073"/>
    </source>
</evidence>
<dbReference type="Gene3D" id="3.40.50.200">
    <property type="entry name" value="Peptidase S8/S53 domain"/>
    <property type="match status" value="1"/>
</dbReference>
<proteinExistence type="inferred from homology"/>
<dbReference type="GO" id="GO:0004252">
    <property type="term" value="F:serine-type endopeptidase activity"/>
    <property type="evidence" value="ECO:0007669"/>
    <property type="project" value="UniProtKB-UniRule"/>
</dbReference>
<evidence type="ECO:0000313" key="11">
    <source>
        <dbReference type="EMBL" id="SCG18104.1"/>
    </source>
</evidence>
<keyword evidence="4 6" id="KW-0720">Serine protease</keyword>
<feature type="domain" description="Peptidase S8/S53" evidence="9">
    <location>
        <begin position="155"/>
        <end position="372"/>
    </location>
</feature>
<evidence type="ECO:0000256" key="7">
    <source>
        <dbReference type="RuleBase" id="RU003355"/>
    </source>
</evidence>
<feature type="domain" description="Inhibitor I9" evidence="10">
    <location>
        <begin position="46"/>
        <end position="114"/>
    </location>
</feature>
<dbReference type="InterPro" id="IPR050131">
    <property type="entry name" value="Peptidase_S8_subtilisin-like"/>
</dbReference>
<evidence type="ECO:0000256" key="6">
    <source>
        <dbReference type="PROSITE-ProRule" id="PRU01240"/>
    </source>
</evidence>
<dbReference type="PANTHER" id="PTHR43806:SF11">
    <property type="entry name" value="CEREVISIN-RELATED"/>
    <property type="match status" value="1"/>
</dbReference>
<feature type="active site" description="Charge relay system" evidence="5 6">
    <location>
        <position position="190"/>
    </location>
</feature>
<dbReference type="InterPro" id="IPR022398">
    <property type="entry name" value="Peptidase_S8_His-AS"/>
</dbReference>
<dbReference type="InterPro" id="IPR036852">
    <property type="entry name" value="Peptidase_S8/S53_dom_sf"/>
</dbReference>
<reference evidence="11 12" key="1">
    <citation type="submission" date="2016-06" db="EMBL/GenBank/DDBJ databases">
        <authorList>
            <person name="Kjaerup R.B."/>
            <person name="Dalgaard T.S."/>
            <person name="Juul-Madsen H.R."/>
        </authorList>
    </citation>
    <scope>NUCLEOTIDE SEQUENCE [LARGE SCALE GENOMIC DNA]</scope>
    <source>
        <strain evidence="11 12">DSM 43913</strain>
    </source>
</reference>
<accession>A0A1C5GE34</accession>